<name>A0A1F6NY51_9BACT</name>
<comment type="similarity">
    <text evidence="2">Belongs to the TrpR family.</text>
</comment>
<evidence type="ECO:0000256" key="1">
    <source>
        <dbReference type="ARBA" id="ARBA00004496"/>
    </source>
</evidence>
<dbReference type="EMBL" id="MFRC01000059">
    <property type="protein sequence ID" value="OGH88862.1"/>
    <property type="molecule type" value="Genomic_DNA"/>
</dbReference>
<dbReference type="Gene3D" id="1.10.1270.10">
    <property type="entry name" value="TrpR-like"/>
    <property type="match status" value="1"/>
</dbReference>
<evidence type="ECO:0008006" key="10">
    <source>
        <dbReference type="Google" id="ProtNLM"/>
    </source>
</evidence>
<dbReference type="Pfam" id="PF01371">
    <property type="entry name" value="Trp_repressor"/>
    <property type="match status" value="1"/>
</dbReference>
<evidence type="ECO:0000313" key="9">
    <source>
        <dbReference type="Proteomes" id="UP000178490"/>
    </source>
</evidence>
<dbReference type="PANTHER" id="PTHR38025">
    <property type="entry name" value="TRP OPERON REPRESSOR"/>
    <property type="match status" value="1"/>
</dbReference>
<sequence length="90" mass="10577">MKNIYKQEFLSILLNIKNQKLLNAFMLDVLTPQEYEEIVKRWQIVKQLNDGITQRKIAKNLKISLSKISRGSRMLLNSKGGFNEILRNKK</sequence>
<keyword evidence="3" id="KW-0963">Cytoplasm</keyword>
<reference evidence="8 9" key="1">
    <citation type="journal article" date="2016" name="Nat. Commun.">
        <title>Thousands of microbial genomes shed light on interconnected biogeochemical processes in an aquifer system.</title>
        <authorList>
            <person name="Anantharaman K."/>
            <person name="Brown C.T."/>
            <person name="Hug L.A."/>
            <person name="Sharon I."/>
            <person name="Castelle C.J."/>
            <person name="Probst A.J."/>
            <person name="Thomas B.C."/>
            <person name="Singh A."/>
            <person name="Wilkins M.J."/>
            <person name="Karaoz U."/>
            <person name="Brodie E.L."/>
            <person name="Williams K.H."/>
            <person name="Hubbard S.S."/>
            <person name="Banfield J.F."/>
        </authorList>
    </citation>
    <scope>NUCLEOTIDE SEQUENCE [LARGE SCALE GENOMIC DNA]</scope>
</reference>
<comment type="caution">
    <text evidence="8">The sequence shown here is derived from an EMBL/GenBank/DDBJ whole genome shotgun (WGS) entry which is preliminary data.</text>
</comment>
<dbReference type="PANTHER" id="PTHR38025:SF1">
    <property type="entry name" value="TRP OPERON REPRESSOR"/>
    <property type="match status" value="1"/>
</dbReference>
<evidence type="ECO:0000256" key="7">
    <source>
        <dbReference type="ARBA" id="ARBA00023163"/>
    </source>
</evidence>
<comment type="subcellular location">
    <subcellularLocation>
        <location evidence="1">Cytoplasm</location>
    </subcellularLocation>
</comment>
<organism evidence="8 9">
    <name type="scientific">Candidatus Magasanikbacteria bacterium RIFOXYD2_FULL_36_9</name>
    <dbReference type="NCBI Taxonomy" id="1798707"/>
    <lineage>
        <taxon>Bacteria</taxon>
        <taxon>Candidatus Magasanikiibacteriota</taxon>
    </lineage>
</organism>
<evidence type="ECO:0000313" key="8">
    <source>
        <dbReference type="EMBL" id="OGH88862.1"/>
    </source>
</evidence>
<dbReference type="AlphaFoldDB" id="A0A1F6NY51"/>
<dbReference type="InterPro" id="IPR000831">
    <property type="entry name" value="Trp_repress"/>
</dbReference>
<dbReference type="GO" id="GO:0003700">
    <property type="term" value="F:DNA-binding transcription factor activity"/>
    <property type="evidence" value="ECO:0007669"/>
    <property type="project" value="InterPro"/>
</dbReference>
<evidence type="ECO:0000256" key="3">
    <source>
        <dbReference type="ARBA" id="ARBA00022490"/>
    </source>
</evidence>
<evidence type="ECO:0000256" key="6">
    <source>
        <dbReference type="ARBA" id="ARBA00023125"/>
    </source>
</evidence>
<evidence type="ECO:0000256" key="4">
    <source>
        <dbReference type="ARBA" id="ARBA00022491"/>
    </source>
</evidence>
<dbReference type="GO" id="GO:0043565">
    <property type="term" value="F:sequence-specific DNA binding"/>
    <property type="evidence" value="ECO:0007669"/>
    <property type="project" value="InterPro"/>
</dbReference>
<dbReference type="InterPro" id="IPR013335">
    <property type="entry name" value="Trp_repress_bac"/>
</dbReference>
<protein>
    <recommendedName>
        <fullName evidence="10">Transcriptional regulator</fullName>
    </recommendedName>
</protein>
<gene>
    <name evidence="8" type="ORF">A2537_00640</name>
</gene>
<dbReference type="InterPro" id="IPR010921">
    <property type="entry name" value="Trp_repressor/repl_initiator"/>
</dbReference>
<dbReference type="Proteomes" id="UP000178490">
    <property type="component" value="Unassembled WGS sequence"/>
</dbReference>
<proteinExistence type="inferred from homology"/>
<keyword evidence="4" id="KW-0678">Repressor</keyword>
<evidence type="ECO:0000256" key="5">
    <source>
        <dbReference type="ARBA" id="ARBA00023015"/>
    </source>
</evidence>
<evidence type="ECO:0000256" key="2">
    <source>
        <dbReference type="ARBA" id="ARBA00007027"/>
    </source>
</evidence>
<dbReference type="GO" id="GO:0005737">
    <property type="term" value="C:cytoplasm"/>
    <property type="evidence" value="ECO:0007669"/>
    <property type="project" value="UniProtKB-SubCell"/>
</dbReference>
<accession>A0A1F6NY51</accession>
<dbReference type="InterPro" id="IPR038116">
    <property type="entry name" value="TrpR-like_sf"/>
</dbReference>
<keyword evidence="5" id="KW-0805">Transcription regulation</keyword>
<dbReference type="SUPFAM" id="SSF48295">
    <property type="entry name" value="TrpR-like"/>
    <property type="match status" value="1"/>
</dbReference>
<keyword evidence="6" id="KW-0238">DNA-binding</keyword>
<keyword evidence="7" id="KW-0804">Transcription</keyword>